<evidence type="ECO:0000313" key="2">
    <source>
        <dbReference type="Proteomes" id="UP001176961"/>
    </source>
</evidence>
<dbReference type="EMBL" id="CATQJL010000223">
    <property type="protein sequence ID" value="CAJ0597030.1"/>
    <property type="molecule type" value="Genomic_DNA"/>
</dbReference>
<name>A0AA36GRV6_CYLNA</name>
<dbReference type="PANTHER" id="PTHR45908">
    <property type="entry name" value="PROTEIN CBG11750-RELATED"/>
    <property type="match status" value="1"/>
</dbReference>
<comment type="caution">
    <text evidence="1">The sequence shown here is derived from an EMBL/GenBank/DDBJ whole genome shotgun (WGS) entry which is preliminary data.</text>
</comment>
<organism evidence="1 2">
    <name type="scientific">Cylicocyclus nassatus</name>
    <name type="common">Nematode worm</name>
    <dbReference type="NCBI Taxonomy" id="53992"/>
    <lineage>
        <taxon>Eukaryota</taxon>
        <taxon>Metazoa</taxon>
        <taxon>Ecdysozoa</taxon>
        <taxon>Nematoda</taxon>
        <taxon>Chromadorea</taxon>
        <taxon>Rhabditida</taxon>
        <taxon>Rhabditina</taxon>
        <taxon>Rhabditomorpha</taxon>
        <taxon>Strongyloidea</taxon>
        <taxon>Strongylidae</taxon>
        <taxon>Cylicocyclus</taxon>
    </lineage>
</organism>
<sequence length="95" mass="10326">MLPLAAAAYSDNPGACVKNHFNGQDVKFYKVDCRGPLRISVPVSCSAYTAVIPSRNAIVLSFRGTDSVMQLLKEGAYCGLNKKWFGGHTQKKIFG</sequence>
<proteinExistence type="predicted"/>
<keyword evidence="2" id="KW-1185">Reference proteome</keyword>
<accession>A0AA36GRV6</accession>
<dbReference type="InterPro" id="IPR029058">
    <property type="entry name" value="AB_hydrolase_fold"/>
</dbReference>
<evidence type="ECO:0000313" key="1">
    <source>
        <dbReference type="EMBL" id="CAJ0597030.1"/>
    </source>
</evidence>
<gene>
    <name evidence="1" type="ORF">CYNAS_LOCUS9013</name>
</gene>
<dbReference type="PANTHER" id="PTHR45908:SF11">
    <property type="entry name" value="FUNGAL LIPASE-LIKE DOMAIN-CONTAINING PROTEIN"/>
    <property type="match status" value="1"/>
</dbReference>
<dbReference type="Gene3D" id="3.40.50.1820">
    <property type="entry name" value="alpha/beta hydrolase"/>
    <property type="match status" value="1"/>
</dbReference>
<dbReference type="Proteomes" id="UP001176961">
    <property type="component" value="Unassembled WGS sequence"/>
</dbReference>
<reference evidence="1" key="1">
    <citation type="submission" date="2023-07" db="EMBL/GenBank/DDBJ databases">
        <authorList>
            <consortium name="CYATHOMIX"/>
        </authorList>
    </citation>
    <scope>NUCLEOTIDE SEQUENCE</scope>
    <source>
        <strain evidence="1">N/A</strain>
    </source>
</reference>
<protein>
    <submittedName>
        <fullName evidence="1">Uncharacterized protein</fullName>
    </submittedName>
</protein>
<dbReference type="AlphaFoldDB" id="A0AA36GRV6"/>